<evidence type="ECO:0000313" key="4">
    <source>
        <dbReference type="Proteomes" id="UP001281761"/>
    </source>
</evidence>
<reference evidence="3 4" key="1">
    <citation type="journal article" date="2022" name="bioRxiv">
        <title>Genomics of Preaxostyla Flagellates Illuminates Evolutionary Transitions and the Path Towards Mitochondrial Loss.</title>
        <authorList>
            <person name="Novak L.V.F."/>
            <person name="Treitli S.C."/>
            <person name="Pyrih J."/>
            <person name="Halakuc P."/>
            <person name="Pipaliya S.V."/>
            <person name="Vacek V."/>
            <person name="Brzon O."/>
            <person name="Soukal P."/>
            <person name="Eme L."/>
            <person name="Dacks J.B."/>
            <person name="Karnkowska A."/>
            <person name="Elias M."/>
            <person name="Hampl V."/>
        </authorList>
    </citation>
    <scope>NUCLEOTIDE SEQUENCE [LARGE SCALE GENOMIC DNA]</scope>
    <source>
        <strain evidence="3">NAU3</strain>
        <tissue evidence="3">Gut</tissue>
    </source>
</reference>
<name>A0ABQ9WSC7_9EUKA</name>
<gene>
    <name evidence="3" type="ORF">BLNAU_22686</name>
</gene>
<dbReference type="InterPro" id="IPR050863">
    <property type="entry name" value="CenT-Element_Derived"/>
</dbReference>
<feature type="compositionally biased region" description="Basic and acidic residues" evidence="1">
    <location>
        <begin position="544"/>
        <end position="555"/>
    </location>
</feature>
<comment type="caution">
    <text evidence="3">The sequence shown here is derived from an EMBL/GenBank/DDBJ whole genome shotgun (WGS) entry which is preliminary data.</text>
</comment>
<feature type="domain" description="DDE-1" evidence="2">
    <location>
        <begin position="225"/>
        <end position="350"/>
    </location>
</feature>
<sequence>MDEEQLIPLAVLLRPTTMVPTPKPRGRPPKLVLFNGQLVAKSSVPIESTTPLSRWQLSRARDQTIKGESICRNGRPPYLAGSEQFELLIRILVRSQMNLAPTYREIAGIAKEIRTGRSCATSLSIIEPSVSWVSNWVSNQPLLHQKYPELIAPIRESYLVQSHVQPFFVTLDKLRKKHQYPPQLIINLDETSLVATNTPREKKVVAVTQPKAYVQSNNLIFSCTMLFVVCADGQALTSHLIFPSDVDMDLLANHQPLDFCFHQTHTGWMNKTLFRSILLSTLVSDVKRRRERLQNQNSRALLIFDGHSSRMDRKLWEELGGHGIDSLCLPSNTSSLTQPLDHAPNASFKAALDQVVGMPKKSRRSAEFVDWVIQIQSAARKALSWNLISSAFKHTGIEPFNPDIILSTLPQLDPPTRTRRYLSLSSRQLNSYEMQTEWVLYDAKLDAALKNVDLTEKTDETLMEFIGELEVKCHQIRILKDKIKADKLSNRQSDEAEVIEKKKRTQSCKSLSLTELKEKKKEIDALIADRLGIELDNKRKQADLTQKMELKESKQKHSKSKRSRKKAVESESHDISSYEFEQDNHTKPRNSCRQLKKRRMKDYILESDDSDSTPLFLDRVIDCEGFTEEALMMRDGTLSDDFSNIL</sequence>
<dbReference type="PANTHER" id="PTHR19303">
    <property type="entry name" value="TRANSPOSON"/>
    <property type="match status" value="1"/>
</dbReference>
<feature type="compositionally biased region" description="Basic and acidic residues" evidence="1">
    <location>
        <begin position="566"/>
        <end position="586"/>
    </location>
</feature>
<feature type="compositionally biased region" description="Basic residues" evidence="1">
    <location>
        <begin position="556"/>
        <end position="565"/>
    </location>
</feature>
<proteinExistence type="predicted"/>
<evidence type="ECO:0000256" key="1">
    <source>
        <dbReference type="SAM" id="MobiDB-lite"/>
    </source>
</evidence>
<evidence type="ECO:0000259" key="2">
    <source>
        <dbReference type="Pfam" id="PF03184"/>
    </source>
</evidence>
<dbReference type="Proteomes" id="UP001281761">
    <property type="component" value="Unassembled WGS sequence"/>
</dbReference>
<feature type="region of interest" description="Disordered" evidence="1">
    <location>
        <begin position="544"/>
        <end position="594"/>
    </location>
</feature>
<keyword evidence="4" id="KW-1185">Reference proteome</keyword>
<accession>A0ABQ9WSC7</accession>
<dbReference type="PANTHER" id="PTHR19303:SF74">
    <property type="entry name" value="POGO TRANSPOSABLE ELEMENT WITH KRAB DOMAIN"/>
    <property type="match status" value="1"/>
</dbReference>
<organism evidence="3 4">
    <name type="scientific">Blattamonas nauphoetae</name>
    <dbReference type="NCBI Taxonomy" id="2049346"/>
    <lineage>
        <taxon>Eukaryota</taxon>
        <taxon>Metamonada</taxon>
        <taxon>Preaxostyla</taxon>
        <taxon>Oxymonadida</taxon>
        <taxon>Blattamonas</taxon>
    </lineage>
</organism>
<dbReference type="EMBL" id="JARBJD010000411">
    <property type="protein sequence ID" value="KAK2942398.1"/>
    <property type="molecule type" value="Genomic_DNA"/>
</dbReference>
<dbReference type="InterPro" id="IPR004875">
    <property type="entry name" value="DDE_SF_endonuclease_dom"/>
</dbReference>
<protein>
    <recommendedName>
        <fullName evidence="2">DDE-1 domain-containing protein</fullName>
    </recommendedName>
</protein>
<dbReference type="Pfam" id="PF03184">
    <property type="entry name" value="DDE_1"/>
    <property type="match status" value="1"/>
</dbReference>
<evidence type="ECO:0000313" key="3">
    <source>
        <dbReference type="EMBL" id="KAK2942398.1"/>
    </source>
</evidence>